<evidence type="ECO:0000313" key="8">
    <source>
        <dbReference type="EMBL" id="GAX76457.1"/>
    </source>
</evidence>
<feature type="coiled-coil region" evidence="6">
    <location>
        <begin position="407"/>
        <end position="473"/>
    </location>
</feature>
<proteinExistence type="predicted"/>
<dbReference type="Proteomes" id="UP000232323">
    <property type="component" value="Unassembled WGS sequence"/>
</dbReference>
<organism evidence="8 9">
    <name type="scientific">Chlamydomonas eustigma</name>
    <dbReference type="NCBI Taxonomy" id="1157962"/>
    <lineage>
        <taxon>Eukaryota</taxon>
        <taxon>Viridiplantae</taxon>
        <taxon>Chlorophyta</taxon>
        <taxon>core chlorophytes</taxon>
        <taxon>Chlorophyceae</taxon>
        <taxon>CS clade</taxon>
        <taxon>Chlamydomonadales</taxon>
        <taxon>Chlamydomonadaceae</taxon>
        <taxon>Chlamydomonas</taxon>
    </lineage>
</organism>
<evidence type="ECO:0000256" key="7">
    <source>
        <dbReference type="SAM" id="MobiDB-lite"/>
    </source>
</evidence>
<feature type="coiled-coil region" evidence="6">
    <location>
        <begin position="1311"/>
        <end position="1412"/>
    </location>
</feature>
<keyword evidence="2" id="KW-0547">Nucleotide-binding</keyword>
<dbReference type="InterPro" id="IPR044986">
    <property type="entry name" value="KIF15/KIN-12"/>
</dbReference>
<keyword evidence="1" id="KW-0493">Microtubule</keyword>
<dbReference type="GO" id="GO:0005524">
    <property type="term" value="F:ATP binding"/>
    <property type="evidence" value="ECO:0007669"/>
    <property type="project" value="UniProtKB-KW"/>
</dbReference>
<feature type="region of interest" description="Disordered" evidence="7">
    <location>
        <begin position="559"/>
        <end position="578"/>
    </location>
</feature>
<dbReference type="PANTHER" id="PTHR37739">
    <property type="entry name" value="KINESIN-LIKE PROTEIN KIN-12D"/>
    <property type="match status" value="1"/>
</dbReference>
<dbReference type="GO" id="GO:0005874">
    <property type="term" value="C:microtubule"/>
    <property type="evidence" value="ECO:0007669"/>
    <property type="project" value="UniProtKB-KW"/>
</dbReference>
<dbReference type="PANTHER" id="PTHR37739:SF16">
    <property type="entry name" value="KINESIN-LIKE PROTEIN"/>
    <property type="match status" value="1"/>
</dbReference>
<evidence type="ECO:0000256" key="5">
    <source>
        <dbReference type="ARBA" id="ARBA00023175"/>
    </source>
</evidence>
<dbReference type="OrthoDB" id="10693099at2759"/>
<protein>
    <submittedName>
        <fullName evidence="8">Uncharacterized protein</fullName>
    </submittedName>
</protein>
<feature type="compositionally biased region" description="Low complexity" evidence="7">
    <location>
        <begin position="632"/>
        <end position="651"/>
    </location>
</feature>
<evidence type="ECO:0000256" key="1">
    <source>
        <dbReference type="ARBA" id="ARBA00022701"/>
    </source>
</evidence>
<keyword evidence="5" id="KW-0505">Motor protein</keyword>
<feature type="region of interest" description="Disordered" evidence="7">
    <location>
        <begin position="1844"/>
        <end position="1886"/>
    </location>
</feature>
<feature type="coiled-coil region" evidence="6">
    <location>
        <begin position="303"/>
        <end position="368"/>
    </location>
</feature>
<feature type="region of interest" description="Disordered" evidence="7">
    <location>
        <begin position="620"/>
        <end position="655"/>
    </location>
</feature>
<name>A0A250X061_9CHLO</name>
<dbReference type="EMBL" id="BEGY01000017">
    <property type="protein sequence ID" value="GAX76457.1"/>
    <property type="molecule type" value="Genomic_DNA"/>
</dbReference>
<keyword evidence="3" id="KW-0067">ATP-binding</keyword>
<dbReference type="STRING" id="1157962.A0A250X061"/>
<reference evidence="8 9" key="1">
    <citation type="submission" date="2017-08" db="EMBL/GenBank/DDBJ databases">
        <title>Acidophilic green algal genome provides insights into adaptation to an acidic environment.</title>
        <authorList>
            <person name="Hirooka S."/>
            <person name="Hirose Y."/>
            <person name="Kanesaki Y."/>
            <person name="Higuchi S."/>
            <person name="Fujiwara T."/>
            <person name="Onuma R."/>
            <person name="Era A."/>
            <person name="Ohbayashi R."/>
            <person name="Uzuka A."/>
            <person name="Nozaki H."/>
            <person name="Yoshikawa H."/>
            <person name="Miyagishima S.Y."/>
        </authorList>
    </citation>
    <scope>NUCLEOTIDE SEQUENCE [LARGE SCALE GENOMIC DNA]</scope>
    <source>
        <strain evidence="8 9">NIES-2499</strain>
    </source>
</reference>
<gene>
    <name evidence="8" type="ORF">CEUSTIGMA_g3902.t1</name>
</gene>
<evidence type="ECO:0000313" key="9">
    <source>
        <dbReference type="Proteomes" id="UP000232323"/>
    </source>
</evidence>
<feature type="coiled-coil region" evidence="6">
    <location>
        <begin position="827"/>
        <end position="896"/>
    </location>
</feature>
<accession>A0A250X061</accession>
<keyword evidence="4 6" id="KW-0175">Coiled coil</keyword>
<evidence type="ECO:0000256" key="4">
    <source>
        <dbReference type="ARBA" id="ARBA00023054"/>
    </source>
</evidence>
<sequence length="1925" mass="208992">MATEGQRILAFTSSKISDNFKTTQPQLKRKSQLLSEDLHAQHVILSDGTTGEGLNLGHHHPGTLASDHTSGGILLTEETSAADPPAHVSKPDTVYPHGQSNMMRLTSNHHETCQALQQKVPVPSSADTAVLQLHPGADWMKAQQRISDLRVSLEASQIFNMDMQNQVQGLAYSLQAKHEESTFLSLKLSEAQRSLDLIQSSWQGDLTEIQGSMVLELQEELSSRTRHSLSLQAELQALQFRVQQGDSQRRGEAQAEISERARLTSELGQARLLVAARGRELEAALSAAETTRMTVNREVAVREEQLQIQRLQLEQAVQKLASADSDALGHHQASKSCQEELKKTLVHNEELKAQVAQLQAEVADMRLQAEWVEGALTDCGVHSEGSFWKLGNQMQPGAVPQICQEDHERAVRDLQSLKEELGRVSRQYAEEKRQGVQDRETWQQQCQSWLYRQEELEAEVQRLASSEQQAQHAILSLRQSRLEAAEAQQSRLEAAEAHVSSAGAQNLHYHHHPAQQPLSSVVVTNKGLHPAATSSVTITDQQHVGNPPAALSTNQWTTALGMDSSDDEGEPTRGGSPTAMASSLLAIRYYDGGGKDSPLSLCTADASMQTDDTPFLHAEGQDEQRHQETMNGSSISISSSSRGAGNSPSSSCIDAPAAPQHVQAMALLDVAKEEIQRLKDINQRLVDSRGPGGPRMVPVEDVKKALADVRHSGRMKLEEAVEACSQAWATRLSTVESRFEEEQAELLTARLRLSECMEEVQSLRKVSSEVKARLAMSEAEVSEARYAAKTASSTYQKLLQDATASLTTLEVKLEEAVGCQQEAESRSKSLAQEVELLSTRMEEAQNKLQSWEDQNSQLEVTLREKVKEAGSAQARVDAAEQKLLDFQSKLAEKSAAAAALIASLSEKEAMIEELKLSISTGTAMHKEEICVTRTESERKEVENQGLIQELRMSKMNMATLKIEFEERGAMLEGVIAEGTSLREKLLEEVTSECRARSATDLKMLRSEIEGILMLDSVNGPRHHLNSIGCSSNTSSPRQKQVDNGLLGDHCSRLHNISGLHGSVDQEATSPIGECHLRGAVVCTAYSTAAAAAAAEGAQAVTSTPTIEREHWWLSLCQRLRHLMYHDACTRQALDEARAQVAQQQVAIDDLKEKLLLANVDVRHDNQLCSTSESAGPSVESRRVVELECELAEALSRLTALQQATLIQVEVVVSKQEQQLQEFHDKEADSSTLCDHVPAVQAVQQSAVDKASQSYHNAHDGTESSTICSQGRTTWDSSFYDELHPSCRHDDHHDKSNTLAMDSDTRLYNSRLEAVQLELSAAGQALQEAMRERDAAEAGRRHVEAELKLQVEALQEAMRERDVADSGREQAEADLKLQGEHTTQLAAALTEKLLDLTSLIEDQQVRVAEAEQAGAAASARATEADAAAAAAEQHTQALEARLLMIAAASTAAAASSSHCDRAAVEENSGQEFAASAGIIAPSTVVPILQLKAGTIIPRCSTSYLTLPAAASNPRILTAPLIDSTNLLSLRSTANHRQQQQYSGSQDLLASSVSTAAKKGSKQMKGLKAEDYVNQMKQRAVLLSEQPAAIMRRASGPAEDQQQQQQEPHHWAHYSHQVMLPQQNLVLHGSINNGHYYDGLASSSSLLHPHPTAGVVGMGGSGGSTLINSSRPITSSKPDEGANSSLNPYMTSHYYTSIAAPRNGSSSSRRRTSQKVLAAMNALSLSMDDTLHAAFSSSLSSAVQALKPAAASAAIPGTVVVDNATASKAGPVLNAPPATGSSTEWQAAEVRDKAWQRRSMPETQLMAALSNNDPSVVSSTTAGAAAHNAHTSHQQVKASHQLLLNRQQPRKYSSRESVIVENLPPPPPPQLPSSCSSPPRTRPPRQRRATVDISLADLSALGTSFIVPHMLLAAASRQEDSRSHAMN</sequence>
<comment type="caution">
    <text evidence="8">The sequence shown here is derived from an EMBL/GenBank/DDBJ whole genome shotgun (WGS) entry which is preliminary data.</text>
</comment>
<evidence type="ECO:0000256" key="3">
    <source>
        <dbReference type="ARBA" id="ARBA00022840"/>
    </source>
</evidence>
<evidence type="ECO:0000256" key="2">
    <source>
        <dbReference type="ARBA" id="ARBA00022741"/>
    </source>
</evidence>
<evidence type="ECO:0000256" key="6">
    <source>
        <dbReference type="SAM" id="Coils"/>
    </source>
</evidence>
<keyword evidence="9" id="KW-1185">Reference proteome</keyword>